<dbReference type="Proteomes" id="UP001595621">
    <property type="component" value="Unassembled WGS sequence"/>
</dbReference>
<dbReference type="SUPFAM" id="SSF48452">
    <property type="entry name" value="TPR-like"/>
    <property type="match status" value="1"/>
</dbReference>
<proteinExistence type="predicted"/>
<dbReference type="InterPro" id="IPR011990">
    <property type="entry name" value="TPR-like_helical_dom_sf"/>
</dbReference>
<evidence type="ECO:0000256" key="1">
    <source>
        <dbReference type="PROSITE-ProRule" id="PRU00339"/>
    </source>
</evidence>
<evidence type="ECO:0000313" key="3">
    <source>
        <dbReference type="EMBL" id="MFC3137462.1"/>
    </source>
</evidence>
<keyword evidence="2" id="KW-0732">Signal</keyword>
<evidence type="ECO:0000313" key="4">
    <source>
        <dbReference type="Proteomes" id="UP001595621"/>
    </source>
</evidence>
<reference evidence="4" key="1">
    <citation type="journal article" date="2019" name="Int. J. Syst. Evol. Microbiol.">
        <title>The Global Catalogue of Microorganisms (GCM) 10K type strain sequencing project: providing services to taxonomists for standard genome sequencing and annotation.</title>
        <authorList>
            <consortium name="The Broad Institute Genomics Platform"/>
            <consortium name="The Broad Institute Genome Sequencing Center for Infectious Disease"/>
            <person name="Wu L."/>
            <person name="Ma J."/>
        </authorList>
    </citation>
    <scope>NUCLEOTIDE SEQUENCE [LARGE SCALE GENOMIC DNA]</scope>
    <source>
        <strain evidence="4">KCTC 52277</strain>
    </source>
</reference>
<organism evidence="3 4">
    <name type="scientific">Shewanella submarina</name>
    <dbReference type="NCBI Taxonomy" id="2016376"/>
    <lineage>
        <taxon>Bacteria</taxon>
        <taxon>Pseudomonadati</taxon>
        <taxon>Pseudomonadota</taxon>
        <taxon>Gammaproteobacteria</taxon>
        <taxon>Alteromonadales</taxon>
        <taxon>Shewanellaceae</taxon>
        <taxon>Shewanella</taxon>
    </lineage>
</organism>
<dbReference type="Gene3D" id="1.25.40.10">
    <property type="entry name" value="Tetratricopeptide repeat domain"/>
    <property type="match status" value="1"/>
</dbReference>
<keyword evidence="4" id="KW-1185">Reference proteome</keyword>
<dbReference type="RefSeq" id="WP_248935259.1">
    <property type="nucleotide sequence ID" value="NZ_JAKILF010000002.1"/>
</dbReference>
<name>A0ABV7G7G6_9GAMM</name>
<accession>A0ABV7G7G6</accession>
<evidence type="ECO:0000256" key="2">
    <source>
        <dbReference type="SAM" id="SignalP"/>
    </source>
</evidence>
<sequence length="457" mass="50506">MKWTAIKHLCLGLLTLTMLAGCAGSSLFVSYPSQMAPVRQALNSQNPKAVLPELQEAIDGQDGLLYAQEAGRVAQISGDFKASENYYQRAIADYQNFDDKAVISASELGATASSILLNDNAIPYEGPAFERIMLHQYQAMNYLFTGDFEGALVEVRRANELQALEQKKYDSESVVRDINNGQVSAEMRRLDGMAGGVENSFLNAYSYYVTGLLYELLGQPNDAFIDYRKAERLAPGNPYLQRDLVRLAKQLQMPQYQDFKKRWGEAKPIPASDGQLIVLIERGLVPGKESFTVPFTIDGYWQRVTLPTYAGRGAPVRAASISGTGKRIKAAPLANIDAMAISALKEQMPGIVLRQAARVATKAEMNQRAGGSNNQRQDDFAGVAMQLFNLISEQADRRSWLTLPQQAQIARESLAPGQYPLKLDASHTYQVDIQKGKTTLVWAIDTGNVIRFYSIII</sequence>
<protein>
    <submittedName>
        <fullName evidence="3">COG3014 family protein</fullName>
    </submittedName>
</protein>
<gene>
    <name evidence="3" type="ORF">ACFOE0_04580</name>
</gene>
<feature type="repeat" description="TPR" evidence="1">
    <location>
        <begin position="204"/>
        <end position="237"/>
    </location>
</feature>
<dbReference type="InterPro" id="IPR019734">
    <property type="entry name" value="TPR_rpt"/>
</dbReference>
<dbReference type="PROSITE" id="PS50005">
    <property type="entry name" value="TPR"/>
    <property type="match status" value="1"/>
</dbReference>
<feature type="signal peptide" evidence="2">
    <location>
        <begin position="1"/>
        <end position="20"/>
    </location>
</feature>
<comment type="caution">
    <text evidence="3">The sequence shown here is derived from an EMBL/GenBank/DDBJ whole genome shotgun (WGS) entry which is preliminary data.</text>
</comment>
<dbReference type="PROSITE" id="PS51257">
    <property type="entry name" value="PROKAR_LIPOPROTEIN"/>
    <property type="match status" value="1"/>
</dbReference>
<feature type="chain" id="PRO_5046830757" evidence="2">
    <location>
        <begin position="21"/>
        <end position="457"/>
    </location>
</feature>
<keyword evidence="1" id="KW-0802">TPR repeat</keyword>
<dbReference type="EMBL" id="JBHRTD010000006">
    <property type="protein sequence ID" value="MFC3137462.1"/>
    <property type="molecule type" value="Genomic_DNA"/>
</dbReference>